<dbReference type="EMBL" id="KN550356">
    <property type="protein sequence ID" value="KHJ94355.1"/>
    <property type="molecule type" value="Genomic_DNA"/>
</dbReference>
<organism evidence="2 3">
    <name type="scientific">Oesophagostomum dentatum</name>
    <name type="common">Nodular worm</name>
    <dbReference type="NCBI Taxonomy" id="61180"/>
    <lineage>
        <taxon>Eukaryota</taxon>
        <taxon>Metazoa</taxon>
        <taxon>Ecdysozoa</taxon>
        <taxon>Nematoda</taxon>
        <taxon>Chromadorea</taxon>
        <taxon>Rhabditida</taxon>
        <taxon>Rhabditina</taxon>
        <taxon>Rhabditomorpha</taxon>
        <taxon>Strongyloidea</taxon>
        <taxon>Strongylidae</taxon>
        <taxon>Oesophagostomum</taxon>
    </lineage>
</organism>
<proteinExistence type="predicted"/>
<dbReference type="Pfam" id="PF19434">
    <property type="entry name" value="OPA1_C"/>
    <property type="match status" value="1"/>
</dbReference>
<accession>A0A0B1TG15</accession>
<reference evidence="2 3" key="1">
    <citation type="submission" date="2014-03" db="EMBL/GenBank/DDBJ databases">
        <title>Draft genome of the hookworm Oesophagostomum dentatum.</title>
        <authorList>
            <person name="Mitreva M."/>
        </authorList>
    </citation>
    <scope>NUCLEOTIDE SEQUENCE [LARGE SCALE GENOMIC DNA]</scope>
    <source>
        <strain evidence="2 3">OD-Hann</strain>
    </source>
</reference>
<name>A0A0B1TG15_OESDE</name>
<protein>
    <recommendedName>
        <fullName evidence="1">Dynamin-like GTPase OPA1 C-terminal domain-containing protein</fullName>
    </recommendedName>
</protein>
<sequence>MTYFRSSVFRSFNTLVDIRLKHWADKELPQRSVNAGWETLQEVFSRQVKHDASSGGDHDSIFDPLKEAVVQEAMSSHQWDSKALDYLVR</sequence>
<dbReference type="InterPro" id="IPR045817">
    <property type="entry name" value="OPA1_C"/>
</dbReference>
<dbReference type="Proteomes" id="UP000053660">
    <property type="component" value="Unassembled WGS sequence"/>
</dbReference>
<evidence type="ECO:0000313" key="3">
    <source>
        <dbReference type="Proteomes" id="UP000053660"/>
    </source>
</evidence>
<evidence type="ECO:0000313" key="2">
    <source>
        <dbReference type="EMBL" id="KHJ94355.1"/>
    </source>
</evidence>
<evidence type="ECO:0000259" key="1">
    <source>
        <dbReference type="Pfam" id="PF19434"/>
    </source>
</evidence>
<gene>
    <name evidence="2" type="ORF">OESDEN_05711</name>
</gene>
<keyword evidence="3" id="KW-1185">Reference proteome</keyword>
<dbReference type="AlphaFoldDB" id="A0A0B1TG15"/>
<feature type="domain" description="Dynamin-like GTPase OPA1 C-terminal" evidence="1">
    <location>
        <begin position="10"/>
        <end position="87"/>
    </location>
</feature>
<dbReference type="OrthoDB" id="415706at2759"/>